<dbReference type="RefSeq" id="WP_045313429.1">
    <property type="nucleotide sequence ID" value="NZ_JYJG01000149.1"/>
</dbReference>
<dbReference type="InterPro" id="IPR032710">
    <property type="entry name" value="NTF2-like_dom_sf"/>
</dbReference>
<dbReference type="InterPro" id="IPR011944">
    <property type="entry name" value="Steroid_delta5-4_isomerase"/>
</dbReference>
<dbReference type="PATRIC" id="fig|68170.10.peg.5432"/>
<dbReference type="InterPro" id="IPR027843">
    <property type="entry name" value="DUF4440"/>
</dbReference>
<dbReference type="Gene3D" id="3.10.450.50">
    <property type="match status" value="1"/>
</dbReference>
<name>A0A0F0GYA5_LENAE</name>
<sequence>MTPEVVHERFAQHLKDQDLDGLGSLFDEDAMFVPGPGQKPVHGREAIKEALKVYLESPSTIEVEATSVHQNGDLAMVQASWRITGEGGTVEGKALEVMRRTSEGHWVYIIDNPYGV</sequence>
<dbReference type="EMBL" id="JYJG01000149">
    <property type="protein sequence ID" value="KJK46987.1"/>
    <property type="molecule type" value="Genomic_DNA"/>
</dbReference>
<evidence type="ECO:0000313" key="2">
    <source>
        <dbReference type="EMBL" id="KJK46987.1"/>
    </source>
</evidence>
<comment type="caution">
    <text evidence="2">The sequence shown here is derived from an EMBL/GenBank/DDBJ whole genome shotgun (WGS) entry which is preliminary data.</text>
</comment>
<dbReference type="Pfam" id="PF14534">
    <property type="entry name" value="DUF4440"/>
    <property type="match status" value="1"/>
</dbReference>
<dbReference type="SUPFAM" id="SSF54427">
    <property type="entry name" value="NTF2-like"/>
    <property type="match status" value="1"/>
</dbReference>
<keyword evidence="3" id="KW-1185">Reference proteome</keyword>
<feature type="domain" description="DUF4440" evidence="1">
    <location>
        <begin position="6"/>
        <end position="107"/>
    </location>
</feature>
<dbReference type="NCBIfam" id="TIGR02246">
    <property type="entry name" value="SgcJ/EcaC family oxidoreductase"/>
    <property type="match status" value="1"/>
</dbReference>
<gene>
    <name evidence="2" type="ORF">UK23_21785</name>
</gene>
<dbReference type="CDD" id="cd00531">
    <property type="entry name" value="NTF2_like"/>
    <property type="match status" value="1"/>
</dbReference>
<evidence type="ECO:0000313" key="3">
    <source>
        <dbReference type="Proteomes" id="UP000033393"/>
    </source>
</evidence>
<reference evidence="2 3" key="1">
    <citation type="submission" date="2015-02" db="EMBL/GenBank/DDBJ databases">
        <authorList>
            <person name="Ju K.-S."/>
            <person name="Doroghazi J.R."/>
            <person name="Metcalf W."/>
        </authorList>
    </citation>
    <scope>NUCLEOTIDE SEQUENCE [LARGE SCALE GENOMIC DNA]</scope>
    <source>
        <strain evidence="2 3">NRRL B-16140</strain>
    </source>
</reference>
<accession>A0A0F0GYA5</accession>
<proteinExistence type="predicted"/>
<dbReference type="AlphaFoldDB" id="A0A0F0GYA5"/>
<evidence type="ECO:0000259" key="1">
    <source>
        <dbReference type="Pfam" id="PF14534"/>
    </source>
</evidence>
<organism evidence="2 3">
    <name type="scientific">Lentzea aerocolonigenes</name>
    <name type="common">Lechevalieria aerocolonigenes</name>
    <name type="synonym">Saccharothrix aerocolonigenes</name>
    <dbReference type="NCBI Taxonomy" id="68170"/>
    <lineage>
        <taxon>Bacteria</taxon>
        <taxon>Bacillati</taxon>
        <taxon>Actinomycetota</taxon>
        <taxon>Actinomycetes</taxon>
        <taxon>Pseudonocardiales</taxon>
        <taxon>Pseudonocardiaceae</taxon>
        <taxon>Lentzea</taxon>
    </lineage>
</organism>
<dbReference type="Proteomes" id="UP000033393">
    <property type="component" value="Unassembled WGS sequence"/>
</dbReference>
<protein>
    <recommendedName>
        <fullName evidence="1">DUF4440 domain-containing protein</fullName>
    </recommendedName>
</protein>
<dbReference type="OrthoDB" id="7375616at2"/>